<dbReference type="RefSeq" id="WP_087989292.1">
    <property type="nucleotide sequence ID" value="NZ_NFHM01000010.1"/>
</dbReference>
<dbReference type="SMART" id="SM00740">
    <property type="entry name" value="PASTA"/>
    <property type="match status" value="2"/>
</dbReference>
<sequence length="752" mass="82969">MRKSNGGIKANGRFAFILFAFFAAFALMFGRVLYMKVVHGAEYEAAAKNQQINRYDITIPPNRGSILDRNNQVLAISTTVYNVALDSLQLAEVAQQYPEEQEKTLTTLCEYFPELDYNTLKQYVTVNPETGELYMNNHWKYLVKGIERSVKEELEAMNLKGVYFEKSSKRSYPLNSSACHLVGFTRGDAQWGLEGYYNSYMEGTPGRSFILYNGADSVVHQDYDAKDGDTIITTIDYNIQKIAEEVVAETAAEWPAKNVAAMVMDPYTGEVYAMAESHSFDLNNPNEIPEWETDITYTENWDQLSNEEQLNYLNTMWKNFCVSDTYEPGSIFKPMLVAAALEEGVITPNSSFQCNGYTDIGGYRIKCHLVSGHGNINVEQIMAQSCNMGVIQIANLLGADKFYEYQREFGFGDYTGIDLPGEAAGQLHSKESIGPTELATMSFGQTFNCTSIQVIAAFSSLINGGNLVKPHVVSQIVDADGNVVLENDTEVVRRVISEKTSAYMRTALKATVENGLAKKLQIDGYSIGCKTGTAEQGSRTNDDLWTLSNMSYFPAENPKYIVFTVINQPSDYVEGVQTPTPMTKKLIEGIIKYDNLEPTQPVEDEANLSQNKTVTVADYTDSVIFDVIGDLDGKELTYKVVGNGNTVVNQVPKGGTTVDVGSEVILYVQRSEEDTGTVSVPNVVGKNYEQAETTLTNAGFTVAFEGDQSGTVTAQDPKYGVSVAKGSEVMLTLEIPEKTDTSTDTTGTQTTQ</sequence>
<dbReference type="InterPro" id="IPR036138">
    <property type="entry name" value="PBP_dimer_sf"/>
</dbReference>
<evidence type="ECO:0000313" key="6">
    <source>
        <dbReference type="Proteomes" id="UP000195455"/>
    </source>
</evidence>
<feature type="domain" description="PASTA" evidence="4">
    <location>
        <begin position="610"/>
        <end position="670"/>
    </location>
</feature>
<dbReference type="AlphaFoldDB" id="A0A1Y3U271"/>
<dbReference type="Gene3D" id="3.40.710.10">
    <property type="entry name" value="DD-peptidase/beta-lactamase superfamily"/>
    <property type="match status" value="1"/>
</dbReference>
<dbReference type="CDD" id="cd06577">
    <property type="entry name" value="PASTA_pknB"/>
    <property type="match status" value="1"/>
</dbReference>
<evidence type="ECO:0000256" key="1">
    <source>
        <dbReference type="ARBA" id="ARBA00004370"/>
    </source>
</evidence>
<evidence type="ECO:0000313" key="5">
    <source>
        <dbReference type="EMBL" id="OUN42912.1"/>
    </source>
</evidence>
<dbReference type="InterPro" id="IPR005311">
    <property type="entry name" value="PBP_dimer"/>
</dbReference>
<dbReference type="InterPro" id="IPR001460">
    <property type="entry name" value="PCN-bd_Tpept"/>
</dbReference>
<gene>
    <name evidence="5" type="ORF">B5G26_08085</name>
</gene>
<dbReference type="Gene3D" id="3.90.1310.10">
    <property type="entry name" value="Penicillin-binding protein 2a (Domain 2)"/>
    <property type="match status" value="1"/>
</dbReference>
<protein>
    <recommendedName>
        <fullName evidence="4">PASTA domain-containing protein</fullName>
    </recommendedName>
</protein>
<evidence type="ECO:0000256" key="3">
    <source>
        <dbReference type="ARBA" id="ARBA00023136"/>
    </source>
</evidence>
<dbReference type="SUPFAM" id="SSF54184">
    <property type="entry name" value="Penicillin-binding protein 2x (pbp-2x), c-terminal domain"/>
    <property type="match status" value="2"/>
</dbReference>
<dbReference type="PANTHER" id="PTHR30627:SF1">
    <property type="entry name" value="PEPTIDOGLYCAN D,D-TRANSPEPTIDASE FTSI"/>
    <property type="match status" value="1"/>
</dbReference>
<dbReference type="GO" id="GO:0005886">
    <property type="term" value="C:plasma membrane"/>
    <property type="evidence" value="ECO:0007669"/>
    <property type="project" value="TreeGrafter"/>
</dbReference>
<evidence type="ECO:0000256" key="2">
    <source>
        <dbReference type="ARBA" id="ARBA00007171"/>
    </source>
</evidence>
<dbReference type="SUPFAM" id="SSF56519">
    <property type="entry name" value="Penicillin binding protein dimerisation domain"/>
    <property type="match status" value="1"/>
</dbReference>
<dbReference type="Gene3D" id="3.30.10.20">
    <property type="match status" value="1"/>
</dbReference>
<comment type="caution">
    <text evidence="5">The sequence shown here is derived from an EMBL/GenBank/DDBJ whole genome shotgun (WGS) entry which is preliminary data.</text>
</comment>
<dbReference type="InterPro" id="IPR005543">
    <property type="entry name" value="PASTA_dom"/>
</dbReference>
<dbReference type="Pfam" id="PF00905">
    <property type="entry name" value="Transpeptidase"/>
    <property type="match status" value="1"/>
</dbReference>
<dbReference type="PANTHER" id="PTHR30627">
    <property type="entry name" value="PEPTIDOGLYCAN D,D-TRANSPEPTIDASE"/>
    <property type="match status" value="1"/>
</dbReference>
<accession>A0A1Y3U271</accession>
<dbReference type="GO" id="GO:0008658">
    <property type="term" value="F:penicillin binding"/>
    <property type="evidence" value="ECO:0007669"/>
    <property type="project" value="InterPro"/>
</dbReference>
<dbReference type="Proteomes" id="UP000195455">
    <property type="component" value="Unassembled WGS sequence"/>
</dbReference>
<reference evidence="6" key="1">
    <citation type="submission" date="2017-04" db="EMBL/GenBank/DDBJ databases">
        <title>Function of individual gut microbiota members based on whole genome sequencing of pure cultures obtained from chicken caecum.</title>
        <authorList>
            <person name="Medvecky M."/>
            <person name="Cejkova D."/>
            <person name="Polansky O."/>
            <person name="Karasova D."/>
            <person name="Kubasova T."/>
            <person name="Cizek A."/>
            <person name="Rychlik I."/>
        </authorList>
    </citation>
    <scope>NUCLEOTIDE SEQUENCE [LARGE SCALE GENOMIC DNA]</scope>
    <source>
        <strain evidence="6">An75</strain>
    </source>
</reference>
<organism evidence="5 6">
    <name type="scientific">Anaerotignum lactatifermentans</name>
    <dbReference type="NCBI Taxonomy" id="160404"/>
    <lineage>
        <taxon>Bacteria</taxon>
        <taxon>Bacillati</taxon>
        <taxon>Bacillota</taxon>
        <taxon>Clostridia</taxon>
        <taxon>Lachnospirales</taxon>
        <taxon>Anaerotignaceae</taxon>
        <taxon>Anaerotignum</taxon>
    </lineage>
</organism>
<dbReference type="InterPro" id="IPR050515">
    <property type="entry name" value="Beta-lactam/transpept"/>
</dbReference>
<name>A0A1Y3U271_9FIRM</name>
<evidence type="ECO:0000259" key="4">
    <source>
        <dbReference type="PROSITE" id="PS51178"/>
    </source>
</evidence>
<dbReference type="EMBL" id="NFHM01000010">
    <property type="protein sequence ID" value="OUN42912.1"/>
    <property type="molecule type" value="Genomic_DNA"/>
</dbReference>
<feature type="domain" description="PASTA" evidence="4">
    <location>
        <begin position="674"/>
        <end position="735"/>
    </location>
</feature>
<dbReference type="Pfam" id="PF03717">
    <property type="entry name" value="PBP_dimer"/>
    <property type="match status" value="1"/>
</dbReference>
<dbReference type="InterPro" id="IPR012338">
    <property type="entry name" value="Beta-lactam/transpept-like"/>
</dbReference>
<dbReference type="PROSITE" id="PS51178">
    <property type="entry name" value="PASTA"/>
    <property type="match status" value="2"/>
</dbReference>
<comment type="subcellular location">
    <subcellularLocation>
        <location evidence="1">Membrane</location>
    </subcellularLocation>
</comment>
<dbReference type="GO" id="GO:0071555">
    <property type="term" value="P:cell wall organization"/>
    <property type="evidence" value="ECO:0007669"/>
    <property type="project" value="TreeGrafter"/>
</dbReference>
<dbReference type="Pfam" id="PF03793">
    <property type="entry name" value="PASTA"/>
    <property type="match status" value="2"/>
</dbReference>
<keyword evidence="3" id="KW-0472">Membrane</keyword>
<dbReference type="SUPFAM" id="SSF56601">
    <property type="entry name" value="beta-lactamase/transpeptidase-like"/>
    <property type="match status" value="1"/>
</dbReference>
<comment type="similarity">
    <text evidence="2">Belongs to the transpeptidase family.</text>
</comment>
<proteinExistence type="inferred from homology"/>